<feature type="compositionally biased region" description="Low complexity" evidence="1">
    <location>
        <begin position="699"/>
        <end position="722"/>
    </location>
</feature>
<protein>
    <submittedName>
        <fullName evidence="3">Uncharacterized protein</fullName>
    </submittedName>
</protein>
<dbReference type="AlphaFoldDB" id="A0AAJ5NRL1"/>
<evidence type="ECO:0000313" key="3">
    <source>
        <dbReference type="EMBL" id="VEU61247.1"/>
    </source>
</evidence>
<name>A0AAJ5NRL1_9BACT</name>
<feature type="transmembrane region" description="Helical" evidence="2">
    <location>
        <begin position="14"/>
        <end position="38"/>
    </location>
</feature>
<dbReference type="RefSeq" id="WP_052506188.1">
    <property type="nucleotide sequence ID" value="NZ_CP007229.1"/>
</dbReference>
<dbReference type="KEGG" id="mds:MDIS_00455"/>
<accession>A0AAJ5NRL1</accession>
<reference evidence="3 4" key="1">
    <citation type="submission" date="2019-01" db="EMBL/GenBank/DDBJ databases">
        <authorList>
            <consortium name="Pathogen Informatics"/>
        </authorList>
    </citation>
    <scope>NUCLEOTIDE SEQUENCE [LARGE SCALE GENOMIC DNA]</scope>
    <source>
        <strain evidence="3 4">NCTC10125</strain>
    </source>
</reference>
<feature type="compositionally biased region" description="Basic and acidic residues" evidence="1">
    <location>
        <begin position="669"/>
        <end position="684"/>
    </location>
</feature>
<sequence>METNNEKIKNPKSIVSLGFSITAIVTTIIAVPIGLTIFERSYGSQVYGNVDKNQVVNLKTEATFSEEDFINAVNNLKIFDKYKNLSAKTALALAKNPSYSFNFLQAFDFSPITKHRFRVVLNIENASVSGSEVKNVVVFAHSDQLKLTYSKKTDLKGFAASDASDGNLVNFQIDLAKSSLSVSGSKSANLTASEVAFKVDNDFQTAYKKTRSLSQAFSDASLENGLSYNLVNNLGLPTILEKGYVLAPKTSVNEKAKQEKLVKIGEEDNKRVEKLLKVQNLVFKNLDDKNGTLSITFELFDPSGKLIKEFDFPITGIKKLEYDVEKAEKDILAKVKEFVQVKPFVQIALVRDNLSLAETVYKTDNNPTNLAKVLAKSAKTETPKSEKTPVSVKNFQDNGQTGGSDNNSGTSTGQTEEQKEKEKPKTDSETKTPGKSAETEKVEINREDFSSFFELKSKLIEIPEFKGYFVEISSVDFAKNLSQEEKDKLLKDHQVSLDVNFSIKKQLDIQAPYLESEFVKSNYSPVLKTSVTKIGKGNNSKLVLLDLGSFKTNIKVQVDYNKYERKLLEVALKQNPNVDLPNLDKINLKDPEFKEFNPLITTVEFKKNPNGEKLTLGRVKSLIEEIVNDAKKNKTFEDVARKLFFLDSGKHPRDLEELDKYKKLHADKFKSQTEKETKPTEETAKPPVSSENGSQNPGTQSTQSPAPQQPAATTAQTTSSSAVVTKFADTKETTKKDSIDKKSDSSSEGLGLKLWSFLQKSNYSSDFGNVDITYNVSQKSNEQIDVELNINQKDSTPVGKAVFSVKKLVDDQGFDFLMKHNPVVFFDFRTKNLTAKKISSLNSEKIKIDVNPKNESESPEGSWPGNSFDFTANPNILTPEGVVINKAIKFGEGKQKSLKKGLILLAFTIPRLNNNQKHYLLSSKQGKGLFIVKTNLDSQQKIMIGLDQYGQSTENGVVGLISGFQGTASGLYNIDLQKGKVENDKNSPIDFETFSQKNISLTSQPKNFDLIKEGDLLFLSIFRDGDKYEFSLSSEKSNYELQKITSKLNLEAYKGSYAYDLDWSFLGPTPTPRIIEESTPFSSHDMSHNVQSLSMPNSFPSYVPSGPPPLIVASGFAVYDSEEIIKDRETVNKLTDNFIRHFKNKK</sequence>
<keyword evidence="2" id="KW-1133">Transmembrane helix</keyword>
<evidence type="ECO:0000256" key="2">
    <source>
        <dbReference type="SAM" id="Phobius"/>
    </source>
</evidence>
<gene>
    <name evidence="3" type="ORF">NCTC10125_00087</name>
</gene>
<organism evidence="3 4">
    <name type="scientific">Mesomycoplasma dispar</name>
    <dbReference type="NCBI Taxonomy" id="86660"/>
    <lineage>
        <taxon>Bacteria</taxon>
        <taxon>Bacillati</taxon>
        <taxon>Mycoplasmatota</taxon>
        <taxon>Mycoplasmoidales</taxon>
        <taxon>Metamycoplasmataceae</taxon>
        <taxon>Mesomycoplasma</taxon>
    </lineage>
</organism>
<evidence type="ECO:0000256" key="1">
    <source>
        <dbReference type="SAM" id="MobiDB-lite"/>
    </source>
</evidence>
<keyword evidence="2" id="KW-0472">Membrane</keyword>
<dbReference type="EMBL" id="LR214971">
    <property type="protein sequence ID" value="VEU61247.1"/>
    <property type="molecule type" value="Genomic_DNA"/>
</dbReference>
<feature type="compositionally biased region" description="Basic and acidic residues" evidence="1">
    <location>
        <begin position="416"/>
        <end position="441"/>
    </location>
</feature>
<feature type="region of interest" description="Disordered" evidence="1">
    <location>
        <begin position="375"/>
        <end position="441"/>
    </location>
</feature>
<keyword evidence="2" id="KW-0812">Transmembrane</keyword>
<feature type="compositionally biased region" description="Low complexity" evidence="1">
    <location>
        <begin position="396"/>
        <end position="415"/>
    </location>
</feature>
<feature type="compositionally biased region" description="Polar residues" evidence="1">
    <location>
        <begin position="689"/>
        <end position="698"/>
    </location>
</feature>
<feature type="compositionally biased region" description="Basic and acidic residues" evidence="1">
    <location>
        <begin position="378"/>
        <end position="387"/>
    </location>
</feature>
<feature type="region of interest" description="Disordered" evidence="1">
    <location>
        <begin position="669"/>
        <end position="723"/>
    </location>
</feature>
<dbReference type="Proteomes" id="UP000289629">
    <property type="component" value="Chromosome"/>
</dbReference>
<proteinExistence type="predicted"/>
<dbReference type="NCBIfam" id="NF038058">
    <property type="entry name" value="adhes_P110_Nter"/>
    <property type="match status" value="1"/>
</dbReference>
<evidence type="ECO:0000313" key="4">
    <source>
        <dbReference type="Proteomes" id="UP000289629"/>
    </source>
</evidence>